<accession>A0A2C4X948</accession>
<proteinExistence type="predicted"/>
<protein>
    <submittedName>
        <fullName evidence="3">Uncharacterized protein</fullName>
    </submittedName>
</protein>
<evidence type="ECO:0000313" key="4">
    <source>
        <dbReference type="Proteomes" id="UP000219775"/>
    </source>
</evidence>
<dbReference type="Proteomes" id="UP000219775">
    <property type="component" value="Unassembled WGS sequence"/>
</dbReference>
<sequence>MVGGFASSCEAKGASTSKAPSPSHSERAACTFKIIICVFLIKYHILFVLKTRMLR</sequence>
<comment type="caution">
    <text evidence="3">The sequence shown here is derived from an EMBL/GenBank/DDBJ whole genome shotgun (WGS) entry which is preliminary data.</text>
</comment>
<feature type="compositionally biased region" description="Polar residues" evidence="1">
    <location>
        <begin position="14"/>
        <end position="23"/>
    </location>
</feature>
<organism evidence="3 4">
    <name type="scientific">Bacillus pseudomycoides</name>
    <dbReference type="NCBI Taxonomy" id="64104"/>
    <lineage>
        <taxon>Bacteria</taxon>
        <taxon>Bacillati</taxon>
        <taxon>Bacillota</taxon>
        <taxon>Bacilli</taxon>
        <taxon>Bacillales</taxon>
        <taxon>Bacillaceae</taxon>
        <taxon>Bacillus</taxon>
        <taxon>Bacillus cereus group</taxon>
    </lineage>
</organism>
<keyword evidence="2" id="KW-0472">Membrane</keyword>
<evidence type="ECO:0000256" key="2">
    <source>
        <dbReference type="SAM" id="Phobius"/>
    </source>
</evidence>
<keyword evidence="2" id="KW-1133">Transmembrane helix</keyword>
<feature type="region of interest" description="Disordered" evidence="1">
    <location>
        <begin position="1"/>
        <end position="25"/>
    </location>
</feature>
<evidence type="ECO:0000313" key="3">
    <source>
        <dbReference type="EMBL" id="PEM72701.1"/>
    </source>
</evidence>
<feature type="transmembrane region" description="Helical" evidence="2">
    <location>
        <begin position="31"/>
        <end position="49"/>
    </location>
</feature>
<name>A0A2C4X948_9BACI</name>
<evidence type="ECO:0000256" key="1">
    <source>
        <dbReference type="SAM" id="MobiDB-lite"/>
    </source>
</evidence>
<keyword evidence="2" id="KW-0812">Transmembrane</keyword>
<gene>
    <name evidence="3" type="ORF">CN613_02935</name>
</gene>
<dbReference type="AlphaFoldDB" id="A0A2C4X948"/>
<reference evidence="3 4" key="1">
    <citation type="submission" date="2017-09" db="EMBL/GenBank/DDBJ databases">
        <title>Large-scale bioinformatics analysis of Bacillus genomes uncovers conserved roles of natural products in bacterial physiology.</title>
        <authorList>
            <consortium name="Agbiome Team Llc"/>
            <person name="Bleich R.M."/>
            <person name="Grubbs K.J."/>
            <person name="Santa Maria K.C."/>
            <person name="Allen S.E."/>
            <person name="Farag S."/>
            <person name="Shank E.A."/>
            <person name="Bowers A."/>
        </authorList>
    </citation>
    <scope>NUCLEOTIDE SEQUENCE [LARGE SCALE GENOMIC DNA]</scope>
    <source>
        <strain evidence="3 4">AFS009893</strain>
    </source>
</reference>
<dbReference type="EMBL" id="NUDP01000009">
    <property type="protein sequence ID" value="PEM72701.1"/>
    <property type="molecule type" value="Genomic_DNA"/>
</dbReference>